<dbReference type="OrthoDB" id="414243at2759"/>
<sequence>MTNSSSYTLRYFDVPGLAENIRTLLNFVGAQWTEEHPEWPAAKSEQPFGRLPVLIEKDASDNVTFELTESIAAARQEQLRDQFTDILLSVVFYTGAEGERKTQLKEKTIALIETAVKVTAATATSSAGNTTYVDIAFYNMISYIRANNKEKGDGFASYVTVENAPEFEKVIAAVEA</sequence>
<dbReference type="InterPro" id="IPR050213">
    <property type="entry name" value="GST_superfamily"/>
</dbReference>
<dbReference type="PANTHER" id="PTHR11571">
    <property type="entry name" value="GLUTATHIONE S-TRANSFERASE"/>
    <property type="match status" value="1"/>
</dbReference>
<dbReference type="CDD" id="cd03039">
    <property type="entry name" value="GST_N_Sigma_like"/>
    <property type="match status" value="1"/>
</dbReference>
<proteinExistence type="predicted"/>
<dbReference type="RefSeq" id="XP_040739845.1">
    <property type="nucleotide sequence ID" value="XM_040890700.1"/>
</dbReference>
<dbReference type="InterPro" id="IPR004045">
    <property type="entry name" value="Glutathione_S-Trfase_N"/>
</dbReference>
<dbReference type="Gene3D" id="3.40.30.10">
    <property type="entry name" value="Glutaredoxin"/>
    <property type="match status" value="1"/>
</dbReference>
<reference evidence="2 3" key="1">
    <citation type="submission" date="2016-07" db="EMBL/GenBank/DDBJ databases">
        <title>Pervasive Adenine N6-methylation of Active Genes in Fungi.</title>
        <authorList>
            <consortium name="DOE Joint Genome Institute"/>
            <person name="Mondo S.J."/>
            <person name="Dannebaum R.O."/>
            <person name="Kuo R.C."/>
            <person name="Labutti K."/>
            <person name="Haridas S."/>
            <person name="Kuo A."/>
            <person name="Salamov A."/>
            <person name="Ahrendt S.R."/>
            <person name="Lipzen A."/>
            <person name="Sullivan W."/>
            <person name="Andreopoulos W.B."/>
            <person name="Clum A."/>
            <person name="Lindquist E."/>
            <person name="Daum C."/>
            <person name="Ramamoorthy G.K."/>
            <person name="Gryganskyi A."/>
            <person name="Culley D."/>
            <person name="Magnuson J.K."/>
            <person name="James T.Y."/>
            <person name="O'Malley M.A."/>
            <person name="Stajich J.E."/>
            <person name="Spatafora J.W."/>
            <person name="Visel A."/>
            <person name="Grigoriev I.V."/>
        </authorList>
    </citation>
    <scope>NUCLEOTIDE SEQUENCE [LARGE SCALE GENOMIC DNA]</scope>
    <source>
        <strain evidence="2 3">ATCC 12442</strain>
    </source>
</reference>
<evidence type="ECO:0000259" key="1">
    <source>
        <dbReference type="PROSITE" id="PS50404"/>
    </source>
</evidence>
<dbReference type="PROSITE" id="PS50404">
    <property type="entry name" value="GST_NTER"/>
    <property type="match status" value="1"/>
</dbReference>
<protein>
    <recommendedName>
        <fullName evidence="1">GST N-terminal domain-containing protein</fullName>
    </recommendedName>
</protein>
<gene>
    <name evidence="2" type="ORF">DL89DRAFT_295978</name>
</gene>
<dbReference type="GO" id="GO:0006749">
    <property type="term" value="P:glutathione metabolic process"/>
    <property type="evidence" value="ECO:0007669"/>
    <property type="project" value="TreeGrafter"/>
</dbReference>
<dbReference type="SUPFAM" id="SSF52833">
    <property type="entry name" value="Thioredoxin-like"/>
    <property type="match status" value="1"/>
</dbReference>
<name>A0A1Y1VWR1_9FUNG</name>
<dbReference type="GO" id="GO:0004364">
    <property type="term" value="F:glutathione transferase activity"/>
    <property type="evidence" value="ECO:0007669"/>
    <property type="project" value="TreeGrafter"/>
</dbReference>
<keyword evidence="3" id="KW-1185">Reference proteome</keyword>
<dbReference type="STRING" id="61395.A0A1Y1VWR1"/>
<evidence type="ECO:0000313" key="2">
    <source>
        <dbReference type="EMBL" id="ORX65737.1"/>
    </source>
</evidence>
<comment type="caution">
    <text evidence="2">The sequence shown here is derived from an EMBL/GenBank/DDBJ whole genome shotgun (WGS) entry which is preliminary data.</text>
</comment>
<organism evidence="2 3">
    <name type="scientific">Linderina pennispora</name>
    <dbReference type="NCBI Taxonomy" id="61395"/>
    <lineage>
        <taxon>Eukaryota</taxon>
        <taxon>Fungi</taxon>
        <taxon>Fungi incertae sedis</taxon>
        <taxon>Zoopagomycota</taxon>
        <taxon>Kickxellomycotina</taxon>
        <taxon>Kickxellomycetes</taxon>
        <taxon>Kickxellales</taxon>
        <taxon>Kickxellaceae</taxon>
        <taxon>Linderina</taxon>
    </lineage>
</organism>
<dbReference type="Proteomes" id="UP000193922">
    <property type="component" value="Unassembled WGS sequence"/>
</dbReference>
<dbReference type="GeneID" id="63807348"/>
<dbReference type="InterPro" id="IPR036249">
    <property type="entry name" value="Thioredoxin-like_sf"/>
</dbReference>
<feature type="domain" description="GST N-terminal" evidence="1">
    <location>
        <begin position="5"/>
        <end position="85"/>
    </location>
</feature>
<accession>A0A1Y1VWR1</accession>
<dbReference type="EMBL" id="MCFD01000022">
    <property type="protein sequence ID" value="ORX65737.1"/>
    <property type="molecule type" value="Genomic_DNA"/>
</dbReference>
<dbReference type="AlphaFoldDB" id="A0A1Y1VWR1"/>
<evidence type="ECO:0000313" key="3">
    <source>
        <dbReference type="Proteomes" id="UP000193922"/>
    </source>
</evidence>